<evidence type="ECO:0000256" key="1">
    <source>
        <dbReference type="SAM" id="MobiDB-lite"/>
    </source>
</evidence>
<keyword evidence="2" id="KW-0812">Transmembrane</keyword>
<gene>
    <name evidence="3" type="ORF">EIY87_28275</name>
</gene>
<feature type="transmembrane region" description="Helical" evidence="2">
    <location>
        <begin position="15"/>
        <end position="36"/>
    </location>
</feature>
<keyword evidence="2" id="KW-0472">Membrane</keyword>
<accession>A0A3R9KHY0</accession>
<feature type="region of interest" description="Disordered" evidence="1">
    <location>
        <begin position="160"/>
        <end position="206"/>
    </location>
</feature>
<protein>
    <submittedName>
        <fullName evidence="3">Uncharacterized protein</fullName>
    </submittedName>
</protein>
<sequence length="298" mass="30022">MDTSLTDDTPARHPLLLRVLVVAGALFGFTLLALAVSEAADASEGPPPDRPGLLDHVASTAHGVLKPVEPVLKPVTKPVQEVTSQVARVVKPVTNGLEPVLAPVTRPVLRAAEPVLSALRPVTEPVLHAVSPVTSPVLRATAPLTEPVVRAVGAEHAVSAVTGHPESQQPAKPAPREDIASSPSVTAPAGGGTPVTVTSTDSQRSRVVHAAVRSAAGHSGSWIGVADPLSGSGGGGLPADVSGVSGAMSAGAGAQHGGEFAVTAAGSGIPGTDRTWRAPPAGAWSLHWLEYYGNDHPS</sequence>
<dbReference type="RefSeq" id="WP_125312889.1">
    <property type="nucleotide sequence ID" value="NZ_RSEC01000058.1"/>
</dbReference>
<evidence type="ECO:0000313" key="3">
    <source>
        <dbReference type="EMBL" id="RSD13603.1"/>
    </source>
</evidence>
<name>A0A3R9KHY0_9PSEU</name>
<organism evidence="3 4">
    <name type="scientific">Amycolatopsis eburnea</name>
    <dbReference type="NCBI Taxonomy" id="2267691"/>
    <lineage>
        <taxon>Bacteria</taxon>
        <taxon>Bacillati</taxon>
        <taxon>Actinomycetota</taxon>
        <taxon>Actinomycetes</taxon>
        <taxon>Pseudonocardiales</taxon>
        <taxon>Pseudonocardiaceae</taxon>
        <taxon>Amycolatopsis</taxon>
    </lineage>
</organism>
<evidence type="ECO:0000313" key="4">
    <source>
        <dbReference type="Proteomes" id="UP000267081"/>
    </source>
</evidence>
<dbReference type="OrthoDB" id="3622906at2"/>
<proteinExistence type="predicted"/>
<keyword evidence="4" id="KW-1185">Reference proteome</keyword>
<dbReference type="AlphaFoldDB" id="A0A3R9KHY0"/>
<comment type="caution">
    <text evidence="3">The sequence shown here is derived from an EMBL/GenBank/DDBJ whole genome shotgun (WGS) entry which is preliminary data.</text>
</comment>
<reference evidence="3 4" key="1">
    <citation type="submission" date="2018-12" db="EMBL/GenBank/DDBJ databases">
        <title>Amycolatopsis eburnea sp. nov. actinomycete associate with arbuscular mycorrhiza fungal spore.</title>
        <authorList>
            <person name="Lumyong S."/>
            <person name="Chaiya L."/>
        </authorList>
    </citation>
    <scope>NUCLEOTIDE SEQUENCE [LARGE SCALE GENOMIC DNA]</scope>
    <source>
        <strain evidence="3 4">GLM-1</strain>
    </source>
</reference>
<dbReference type="Proteomes" id="UP000267081">
    <property type="component" value="Unassembled WGS sequence"/>
</dbReference>
<keyword evidence="2" id="KW-1133">Transmembrane helix</keyword>
<evidence type="ECO:0000256" key="2">
    <source>
        <dbReference type="SAM" id="Phobius"/>
    </source>
</evidence>
<dbReference type="EMBL" id="RSEC01000058">
    <property type="protein sequence ID" value="RSD13603.1"/>
    <property type="molecule type" value="Genomic_DNA"/>
</dbReference>